<protein>
    <submittedName>
        <fullName evidence="1">Uncharacterized protein</fullName>
    </submittedName>
</protein>
<sequence length="516" mass="57465">MQNNNSWQVIAEGVIESHGAKESIVIAVSKTFRIDGSKAQQLLDGKVRTIKKNIPRSQAEKYRSILIELGVKASIRQMPDVVAPVSPISSPASAPSTNSLAGLTLEPMVESLQVDDPAIAPVVTPIAIQGFITCPKCHTKQKPADECKECGVIIARYRQKVNEAQDALQDVPDDHEPPHGLSFLNSLPKIYLAIAAVIVFIGWKFFLDSGDYLPVGNNSHAVAQRGALTESFSKPHTDLQHLRSLVESERYAEAEKIVQELQDKVLIDILWEETYQDTLDGISAENKFSLASLNDWISQSGSAIAYLARGAYFVTEGINARGKRFAKDTTQEQFAKEEELHELGIKDLHKALVLDPQLFPAYTFLLMTASSATDTSKDWMDKAARIAPGGYYFRYQYLRSLMPKWGGSYAEMNEFADSLESLGDKNPRLWLLKGFALAEEAHTAMHADKFNKAISLYSEALQFGIARDWLTKRAYALEMEGEDKKALADINLVLEIYRTSNNAEQLRMKAHLEQKL</sequence>
<reference evidence="2" key="1">
    <citation type="journal article" date="2019" name="Int. J. Syst. Evol. Microbiol.">
        <title>The Global Catalogue of Microorganisms (GCM) 10K type strain sequencing project: providing services to taxonomists for standard genome sequencing and annotation.</title>
        <authorList>
            <consortium name="The Broad Institute Genomics Platform"/>
            <consortium name="The Broad Institute Genome Sequencing Center for Infectious Disease"/>
            <person name="Wu L."/>
            <person name="Ma J."/>
        </authorList>
    </citation>
    <scope>NUCLEOTIDE SEQUENCE [LARGE SCALE GENOMIC DNA]</scope>
    <source>
        <strain evidence="2">KCTC 32239</strain>
    </source>
</reference>
<dbReference type="SUPFAM" id="SSF48452">
    <property type="entry name" value="TPR-like"/>
    <property type="match status" value="1"/>
</dbReference>
<dbReference type="InterPro" id="IPR011990">
    <property type="entry name" value="TPR-like_helical_dom_sf"/>
</dbReference>
<dbReference type="RefSeq" id="WP_189415591.1">
    <property type="nucleotide sequence ID" value="NZ_BMYZ01000001.1"/>
</dbReference>
<dbReference type="Gene3D" id="1.25.40.10">
    <property type="entry name" value="Tetratricopeptide repeat domain"/>
    <property type="match status" value="1"/>
</dbReference>
<gene>
    <name evidence="1" type="ORF">GCM10011613_03950</name>
</gene>
<organism evidence="1 2">
    <name type="scientific">Cellvibrio zantedeschiae</name>
    <dbReference type="NCBI Taxonomy" id="1237077"/>
    <lineage>
        <taxon>Bacteria</taxon>
        <taxon>Pseudomonadati</taxon>
        <taxon>Pseudomonadota</taxon>
        <taxon>Gammaproteobacteria</taxon>
        <taxon>Cellvibrionales</taxon>
        <taxon>Cellvibrionaceae</taxon>
        <taxon>Cellvibrio</taxon>
    </lineage>
</organism>
<dbReference type="EMBL" id="BMYZ01000001">
    <property type="protein sequence ID" value="GGY63455.1"/>
    <property type="molecule type" value="Genomic_DNA"/>
</dbReference>
<evidence type="ECO:0000313" key="2">
    <source>
        <dbReference type="Proteomes" id="UP000619761"/>
    </source>
</evidence>
<accession>A0ABQ3AR86</accession>
<dbReference type="Proteomes" id="UP000619761">
    <property type="component" value="Unassembled WGS sequence"/>
</dbReference>
<proteinExistence type="predicted"/>
<evidence type="ECO:0000313" key="1">
    <source>
        <dbReference type="EMBL" id="GGY63455.1"/>
    </source>
</evidence>
<name>A0ABQ3AR86_9GAMM</name>
<keyword evidence="2" id="KW-1185">Reference proteome</keyword>
<comment type="caution">
    <text evidence="1">The sequence shown here is derived from an EMBL/GenBank/DDBJ whole genome shotgun (WGS) entry which is preliminary data.</text>
</comment>